<evidence type="ECO:0000256" key="2">
    <source>
        <dbReference type="ARBA" id="ARBA00021622"/>
    </source>
</evidence>
<keyword evidence="4" id="KW-0653">Protein transport</keyword>
<proteinExistence type="inferred from homology"/>
<feature type="transmembrane region" description="Helical" evidence="6">
    <location>
        <begin position="33"/>
        <end position="49"/>
    </location>
</feature>
<dbReference type="Gene3D" id="3.40.1690.10">
    <property type="entry name" value="secretion proteins EscU"/>
    <property type="match status" value="1"/>
</dbReference>
<evidence type="ECO:0000256" key="1">
    <source>
        <dbReference type="ARBA" id="ARBA00010690"/>
    </source>
</evidence>
<keyword evidence="6" id="KW-0472">Membrane</keyword>
<keyword evidence="8" id="KW-1185">Reference proteome</keyword>
<dbReference type="Pfam" id="PF01312">
    <property type="entry name" value="Bac_export_2"/>
    <property type="match status" value="1"/>
</dbReference>
<dbReference type="RefSeq" id="WP_011672545.1">
    <property type="nucleotide sequence ID" value="NC_008513.1"/>
</dbReference>
<dbReference type="Proteomes" id="UP000000669">
    <property type="component" value="Chromosome"/>
</dbReference>
<dbReference type="PANTHER" id="PTHR30531:SF12">
    <property type="entry name" value="FLAGELLAR BIOSYNTHETIC PROTEIN FLHB"/>
    <property type="match status" value="1"/>
</dbReference>
<dbReference type="GO" id="GO:0005886">
    <property type="term" value="C:plasma membrane"/>
    <property type="evidence" value="ECO:0007669"/>
    <property type="project" value="TreeGrafter"/>
</dbReference>
<dbReference type="eggNOG" id="COG1377">
    <property type="taxonomic scope" value="Bacteria"/>
</dbReference>
<dbReference type="AlphaFoldDB" id="Q057S3"/>
<accession>Q057S3</accession>
<dbReference type="SUPFAM" id="SSF160544">
    <property type="entry name" value="EscU C-terminal domain-like"/>
    <property type="match status" value="1"/>
</dbReference>
<keyword evidence="4" id="KW-1006">Bacterial flagellum protein export</keyword>
<dbReference type="STRING" id="372461.BCc_150"/>
<dbReference type="GO" id="GO:0044781">
    <property type="term" value="P:bacterial-type flagellum organization"/>
    <property type="evidence" value="ECO:0007669"/>
    <property type="project" value="UniProtKB-KW"/>
</dbReference>
<evidence type="ECO:0000256" key="4">
    <source>
        <dbReference type="ARBA" id="ARBA00023225"/>
    </source>
</evidence>
<feature type="transmembrane region" description="Helical" evidence="6">
    <location>
        <begin position="88"/>
        <end position="112"/>
    </location>
</feature>
<evidence type="ECO:0000313" key="8">
    <source>
        <dbReference type="Proteomes" id="UP000000669"/>
    </source>
</evidence>
<name>Q057S3_BUCCC</name>
<evidence type="ECO:0000256" key="3">
    <source>
        <dbReference type="ARBA" id="ARBA00022795"/>
    </source>
</evidence>
<organism evidence="7 8">
    <name type="scientific">Buchnera aphidicola subsp. Cinara cedri (strain Cc)</name>
    <dbReference type="NCBI Taxonomy" id="372461"/>
    <lineage>
        <taxon>Bacteria</taxon>
        <taxon>Pseudomonadati</taxon>
        <taxon>Pseudomonadota</taxon>
        <taxon>Gammaproteobacteria</taxon>
        <taxon>Enterobacterales</taxon>
        <taxon>Erwiniaceae</taxon>
        <taxon>Buchnera</taxon>
    </lineage>
</organism>
<dbReference type="EMBL" id="CP000263">
    <property type="protein sequence ID" value="ABJ90626.1"/>
    <property type="molecule type" value="Genomic_DNA"/>
</dbReference>
<dbReference type="GO" id="GO:0009306">
    <property type="term" value="P:protein secretion"/>
    <property type="evidence" value="ECO:0007669"/>
    <property type="project" value="InterPro"/>
</dbReference>
<protein>
    <recommendedName>
        <fullName evidence="2">Flagellar biosynthetic protein FlhB</fullName>
    </recommendedName>
</protein>
<evidence type="ECO:0000256" key="6">
    <source>
        <dbReference type="SAM" id="Phobius"/>
    </source>
</evidence>
<dbReference type="KEGG" id="bcc:BCc_150"/>
<keyword evidence="3" id="KW-1005">Bacterial flagellum biogenesis</keyword>
<reference evidence="7 8" key="1">
    <citation type="journal article" date="2006" name="Science">
        <title>A small microbial genome: the end of a long symbiotic relationship?</title>
        <authorList>
            <person name="Perez-Brocal V."/>
            <person name="Gil R."/>
            <person name="Ramos S."/>
            <person name="Lamelas A."/>
            <person name="Postigo M."/>
            <person name="Michelena J.M."/>
            <person name="Silva F.J."/>
            <person name="Moya A."/>
            <person name="Latorre A."/>
        </authorList>
    </citation>
    <scope>NUCLEOTIDE SEQUENCE [LARGE SCALE GENOMIC DNA]</scope>
    <source>
        <strain evidence="8">Cc</strain>
    </source>
</reference>
<sequence>MNYTSQENKTEEATPNKIKKFKKNGIFQSSHDLNSFFILLFFFSFFYINKKFIFFYFLKLFILSFSFQTNIINQPHFFFDSFFQNIKFLLIFFLILFIGIFFILIISPVLIYKEITKIKFLNFNLNFLNILNNVKKKSLFDLIIEFFFSFFKIILVFFVSFIFVKTMYFKKKYFYSYSFFSNIFLGYKFVYRFISLLLMIFLIIAIIDSSIKYFKHFNNLKMTIQEIKDEQKELDGNPIIKQRIRFLMKQTLRKSVFSQVIKSNVIIYDSVNFAVAIQYNIHLNSTPIISAKGSGKVALRIIKIAEENNIPIFFSNSIAKYLYNNFFIGNNISVNLHYSIAKILAWAWKLKYWKQHGGIYPTQPTIFFNNS</sequence>
<dbReference type="InterPro" id="IPR006135">
    <property type="entry name" value="T3SS_substrate_exporter"/>
</dbReference>
<evidence type="ECO:0000256" key="5">
    <source>
        <dbReference type="ARBA" id="ARBA00025078"/>
    </source>
</evidence>
<keyword evidence="6" id="KW-0812">Transmembrane</keyword>
<keyword evidence="4" id="KW-0813">Transport</keyword>
<feature type="transmembrane region" description="Helical" evidence="6">
    <location>
        <begin position="142"/>
        <end position="169"/>
    </location>
</feature>
<keyword evidence="6" id="KW-1133">Transmembrane helix</keyword>
<comment type="function">
    <text evidence="5">Required for formation of the rod structure in the basal body of the flagellar apparatus. Together with FliI and FliH, may constitute the export apparatus of flagellin.</text>
</comment>
<gene>
    <name evidence="7" type="primary">flhB</name>
    <name evidence="7" type="ordered locus">BCc_150</name>
</gene>
<dbReference type="InterPro" id="IPR029025">
    <property type="entry name" value="T3SS_substrate_exporter_C"/>
</dbReference>
<dbReference type="PANTHER" id="PTHR30531">
    <property type="entry name" value="FLAGELLAR BIOSYNTHETIC PROTEIN FLHB"/>
    <property type="match status" value="1"/>
</dbReference>
<evidence type="ECO:0000313" key="7">
    <source>
        <dbReference type="EMBL" id="ABJ90626.1"/>
    </source>
</evidence>
<comment type="similarity">
    <text evidence="1">Belongs to the type III secretion exporter family.</text>
</comment>
<feature type="transmembrane region" description="Helical" evidence="6">
    <location>
        <begin position="189"/>
        <end position="207"/>
    </location>
</feature>
<dbReference type="PRINTS" id="PR00950">
    <property type="entry name" value="TYPE3IMSPROT"/>
</dbReference>
<dbReference type="HOGENOM" id="CLU_041013_1_0_6"/>
<dbReference type="OrthoDB" id="9807950at2"/>